<evidence type="ECO:0000313" key="2">
    <source>
        <dbReference type="EMBL" id="MEJ1248587.1"/>
    </source>
</evidence>
<sequence>MNTDPLREQLQRLPDPPLPDTLWPKLRRAQRRRTVRRKILAGGGVLALGLTAGLLLFAHAPLQPVETRTVQARTPVDSVARLHAVDRALQAAYARGASDAELEPLWDIRHRLAVADTSLRHSAQGDIL</sequence>
<dbReference type="Proteomes" id="UP001364472">
    <property type="component" value="Unassembled WGS sequence"/>
</dbReference>
<dbReference type="EMBL" id="JBBDHC010000003">
    <property type="protein sequence ID" value="MEJ1248587.1"/>
    <property type="molecule type" value="Genomic_DNA"/>
</dbReference>
<evidence type="ECO:0008006" key="4">
    <source>
        <dbReference type="Google" id="ProtNLM"/>
    </source>
</evidence>
<organism evidence="2 3">
    <name type="scientific">Denitratimonas tolerans</name>
    <dbReference type="NCBI Taxonomy" id="1338420"/>
    <lineage>
        <taxon>Bacteria</taxon>
        <taxon>Pseudomonadati</taxon>
        <taxon>Pseudomonadota</taxon>
        <taxon>Gammaproteobacteria</taxon>
        <taxon>Lysobacterales</taxon>
        <taxon>Lysobacteraceae</taxon>
        <taxon>Denitratimonas</taxon>
    </lineage>
</organism>
<dbReference type="AlphaFoldDB" id="A0AAW9R2F3"/>
<comment type="caution">
    <text evidence="2">The sequence shown here is derived from an EMBL/GenBank/DDBJ whole genome shotgun (WGS) entry which is preliminary data.</text>
</comment>
<gene>
    <name evidence="2" type="ORF">WB794_02720</name>
</gene>
<feature type="transmembrane region" description="Helical" evidence="1">
    <location>
        <begin position="39"/>
        <end position="58"/>
    </location>
</feature>
<protein>
    <recommendedName>
        <fullName evidence="4">Conjugal transfer protein</fullName>
    </recommendedName>
</protein>
<accession>A0AAW9R2F3</accession>
<name>A0AAW9R2F3_9GAMM</name>
<evidence type="ECO:0000313" key="3">
    <source>
        <dbReference type="Proteomes" id="UP001364472"/>
    </source>
</evidence>
<proteinExistence type="predicted"/>
<reference evidence="2 3" key="1">
    <citation type="journal article" date="2016" name="Antonie Van Leeuwenhoek">
        <title>Denitratimonas tolerans gen. nov., sp. nov., a denitrifying bacterium isolated from a bioreactor for tannery wastewater treatment.</title>
        <authorList>
            <person name="Han S.I."/>
            <person name="Kim J.O."/>
            <person name="Lee Y.R."/>
            <person name="Ekpeghere K.I."/>
            <person name="Koh S.C."/>
            <person name="Whang K.S."/>
        </authorList>
    </citation>
    <scope>NUCLEOTIDE SEQUENCE [LARGE SCALE GENOMIC DNA]</scope>
    <source>
        <strain evidence="2 3">KACC 17565</strain>
    </source>
</reference>
<dbReference type="RefSeq" id="WP_337334307.1">
    <property type="nucleotide sequence ID" value="NZ_JBBDHC010000003.1"/>
</dbReference>
<keyword evidence="3" id="KW-1185">Reference proteome</keyword>
<keyword evidence="1" id="KW-1133">Transmembrane helix</keyword>
<evidence type="ECO:0000256" key="1">
    <source>
        <dbReference type="SAM" id="Phobius"/>
    </source>
</evidence>
<keyword evidence="1" id="KW-0472">Membrane</keyword>
<keyword evidence="1" id="KW-0812">Transmembrane</keyword>